<dbReference type="SUPFAM" id="SSF101936">
    <property type="entry name" value="DNA-binding pseudobarrel domain"/>
    <property type="match status" value="1"/>
</dbReference>
<evidence type="ECO:0000259" key="6">
    <source>
        <dbReference type="PROSITE" id="PS50863"/>
    </source>
</evidence>
<keyword evidence="5" id="KW-0539">Nucleus</keyword>
<dbReference type="Gene3D" id="2.40.330.10">
    <property type="entry name" value="DNA-binding pseudobarrel domain"/>
    <property type="match status" value="1"/>
</dbReference>
<feature type="domain" description="TF-B3" evidence="6">
    <location>
        <begin position="99"/>
        <end position="138"/>
    </location>
</feature>
<evidence type="ECO:0000313" key="8">
    <source>
        <dbReference type="Proteomes" id="UP000242715"/>
    </source>
</evidence>
<evidence type="ECO:0000313" key="7">
    <source>
        <dbReference type="EMBL" id="GAU17156.1"/>
    </source>
</evidence>
<comment type="subcellular location">
    <subcellularLocation>
        <location evidence="1">Nucleus</location>
    </subcellularLocation>
</comment>
<gene>
    <name evidence="7" type="ORF">TSUD_177860</name>
</gene>
<dbReference type="GO" id="GO:0005634">
    <property type="term" value="C:nucleus"/>
    <property type="evidence" value="ECO:0007669"/>
    <property type="project" value="UniProtKB-SubCell"/>
</dbReference>
<organism evidence="7 8">
    <name type="scientific">Trifolium subterraneum</name>
    <name type="common">Subterranean clover</name>
    <dbReference type="NCBI Taxonomy" id="3900"/>
    <lineage>
        <taxon>Eukaryota</taxon>
        <taxon>Viridiplantae</taxon>
        <taxon>Streptophyta</taxon>
        <taxon>Embryophyta</taxon>
        <taxon>Tracheophyta</taxon>
        <taxon>Spermatophyta</taxon>
        <taxon>Magnoliopsida</taxon>
        <taxon>eudicotyledons</taxon>
        <taxon>Gunneridae</taxon>
        <taxon>Pentapetalae</taxon>
        <taxon>rosids</taxon>
        <taxon>fabids</taxon>
        <taxon>Fabales</taxon>
        <taxon>Fabaceae</taxon>
        <taxon>Papilionoideae</taxon>
        <taxon>50 kb inversion clade</taxon>
        <taxon>NPAAA clade</taxon>
        <taxon>Hologalegina</taxon>
        <taxon>IRL clade</taxon>
        <taxon>Trifolieae</taxon>
        <taxon>Trifolium</taxon>
    </lineage>
</organism>
<keyword evidence="3" id="KW-0238">DNA-binding</keyword>
<dbReference type="Proteomes" id="UP000242715">
    <property type="component" value="Unassembled WGS sequence"/>
</dbReference>
<dbReference type="InterPro" id="IPR015300">
    <property type="entry name" value="DNA-bd_pseudobarrel_sf"/>
</dbReference>
<accession>A0A2Z6MLX3</accession>
<evidence type="ECO:0000256" key="3">
    <source>
        <dbReference type="ARBA" id="ARBA00023125"/>
    </source>
</evidence>
<reference evidence="8" key="1">
    <citation type="journal article" date="2017" name="Front. Plant Sci.">
        <title>Climate Clever Clovers: New Paradigm to Reduce the Environmental Footprint of Ruminants by Breeding Low Methanogenic Forages Utilizing Haplotype Variation.</title>
        <authorList>
            <person name="Kaur P."/>
            <person name="Appels R."/>
            <person name="Bayer P.E."/>
            <person name="Keeble-Gagnere G."/>
            <person name="Wang J."/>
            <person name="Hirakawa H."/>
            <person name="Shirasawa K."/>
            <person name="Vercoe P."/>
            <person name="Stefanova K."/>
            <person name="Durmic Z."/>
            <person name="Nichols P."/>
            <person name="Revell C."/>
            <person name="Isobe S.N."/>
            <person name="Edwards D."/>
            <person name="Erskine W."/>
        </authorList>
    </citation>
    <scope>NUCLEOTIDE SEQUENCE [LARGE SCALE GENOMIC DNA]</scope>
    <source>
        <strain evidence="8">cv. Daliak</strain>
    </source>
</reference>
<keyword evidence="2" id="KW-0805">Transcription regulation</keyword>
<dbReference type="InterPro" id="IPR003340">
    <property type="entry name" value="B3_DNA-bd"/>
</dbReference>
<evidence type="ECO:0000256" key="2">
    <source>
        <dbReference type="ARBA" id="ARBA00023015"/>
    </source>
</evidence>
<evidence type="ECO:0000256" key="1">
    <source>
        <dbReference type="ARBA" id="ARBA00004123"/>
    </source>
</evidence>
<protein>
    <recommendedName>
        <fullName evidence="6">TF-B3 domain-containing protein</fullName>
    </recommendedName>
</protein>
<proteinExistence type="predicted"/>
<dbReference type="OrthoDB" id="1914402at2759"/>
<dbReference type="GO" id="GO:0003677">
    <property type="term" value="F:DNA binding"/>
    <property type="evidence" value="ECO:0007669"/>
    <property type="project" value="UniProtKB-KW"/>
</dbReference>
<evidence type="ECO:0000256" key="5">
    <source>
        <dbReference type="ARBA" id="ARBA00023242"/>
    </source>
</evidence>
<keyword evidence="8" id="KW-1185">Reference proteome</keyword>
<dbReference type="AlphaFoldDB" id="A0A2Z6MLX3"/>
<evidence type="ECO:0000256" key="4">
    <source>
        <dbReference type="ARBA" id="ARBA00023163"/>
    </source>
</evidence>
<keyword evidence="4" id="KW-0804">Transcription</keyword>
<name>A0A2Z6MLX3_TRISU</name>
<sequence length="141" mass="16622">MEKQNVGKRFDAVADILPGKESLCIMVRVLRLWTIPTFLCPSETSSIEMVLLDEEHFPHCISRFAILRGQKQIELECENSFKGYQCKIVTSKRCRYEKYLTRGWYEFLKDSKLCAGDLLKFVYPTPSSFFIVEIIRRRERI</sequence>
<dbReference type="EMBL" id="DF973167">
    <property type="protein sequence ID" value="GAU17156.1"/>
    <property type="molecule type" value="Genomic_DNA"/>
</dbReference>
<dbReference type="PROSITE" id="PS50863">
    <property type="entry name" value="B3"/>
    <property type="match status" value="1"/>
</dbReference>